<evidence type="ECO:0000313" key="1">
    <source>
        <dbReference type="EMBL" id="UYL05840.1"/>
    </source>
</evidence>
<dbReference type="EMBL" id="OP617747">
    <property type="protein sequence ID" value="UYL05840.1"/>
    <property type="molecule type" value="Genomic_DNA"/>
</dbReference>
<gene>
    <name evidence="1" type="ORF">JLBLGABF_00040</name>
</gene>
<dbReference type="Proteomes" id="UP001156290">
    <property type="component" value="Segment"/>
</dbReference>
<protein>
    <submittedName>
        <fullName evidence="1">Uncharacterized protein</fullName>
    </submittedName>
</protein>
<proteinExistence type="predicted"/>
<sequence length="51" mass="6037">MKRYAILIPGWCYSMTCYGYNERDARARFRDQQGFGKRLPNGTAVWELCNE</sequence>
<organism evidence="1 2">
    <name type="scientific">Klebsiella phage KP13MC5-2</name>
    <dbReference type="NCBI Taxonomy" id="2985664"/>
    <lineage>
        <taxon>Viruses</taxon>
        <taxon>Duplodnaviria</taxon>
        <taxon>Heunggongvirae</taxon>
        <taxon>Uroviricota</taxon>
        <taxon>Caudoviricetes</taxon>
        <taxon>Autographivirales</taxon>
        <taxon>Autotranscriptaviridae</taxon>
        <taxon>Studiervirinae</taxon>
        <taxon>Teetrevirus</taxon>
        <taxon>Teetrevirus KP13MC52</taxon>
    </lineage>
</organism>
<name>A0AAX3DFQ9_9CAUD</name>
<evidence type="ECO:0000313" key="2">
    <source>
        <dbReference type="Proteomes" id="UP001156290"/>
    </source>
</evidence>
<keyword evidence="2" id="KW-1185">Reference proteome</keyword>
<accession>A0AAX3DFQ9</accession>
<reference evidence="1 2" key="1">
    <citation type="submission" date="2022-10" db="EMBL/GenBank/DDBJ databases">
        <title>Bacteriophage therapy against pathological Klebsiella pneumoniae that determine the clinical course of primary sclerosing cholangitis.</title>
        <authorList>
            <person name="Ichikawa M."/>
            <person name="Nakamoto N."/>
            <person name="Kredo-Russo S."/>
            <person name="Weinstock E."/>
            <person name="Weiner I.N."/>
            <person name="Khabra E."/>
            <person name="Ben-Ishay N."/>
            <person name="Inbar D."/>
            <person name="Kowalsman N."/>
            <person name="Mordoch R."/>
            <person name="Nicenboim J."/>
            <person name="Golembo M."/>
            <person name="Zak N.B."/>
            <person name="Suzuki T."/>
            <person name="Miyamoto K."/>
            <person name="Teratani T."/>
            <person name="Fujimori S."/>
            <person name="Aoto Y."/>
            <person name="Konda M."/>
            <person name="Hayashi N."/>
            <person name="Chu P.-S."/>
            <person name="Taniki N."/>
            <person name="Morikawa R."/>
            <person name="Kasuga R."/>
            <person name="Tabuchi T."/>
            <person name="Sugimoto S."/>
            <person name="Mikami Y."/>
            <person name="Shiota A."/>
            <person name="Bassan M."/>
            <person name="Kanai T."/>
        </authorList>
    </citation>
    <scope>NUCLEOTIDE SEQUENCE [LARGE SCALE GENOMIC DNA]</scope>
</reference>